<gene>
    <name evidence="9" type="ORF">M0R89_01030</name>
</gene>
<comment type="catalytic activity">
    <reaction evidence="1">
        <text>beta-D-fructose 1,6-bisphosphate + H2O = beta-D-fructose 6-phosphate + phosphate</text>
        <dbReference type="Rhea" id="RHEA:11064"/>
        <dbReference type="ChEBI" id="CHEBI:15377"/>
        <dbReference type="ChEBI" id="CHEBI:32966"/>
        <dbReference type="ChEBI" id="CHEBI:43474"/>
        <dbReference type="ChEBI" id="CHEBI:57634"/>
        <dbReference type="EC" id="3.1.3.11"/>
    </reaction>
</comment>
<evidence type="ECO:0000256" key="1">
    <source>
        <dbReference type="ARBA" id="ARBA00001273"/>
    </source>
</evidence>
<evidence type="ECO:0000256" key="8">
    <source>
        <dbReference type="PIRSR" id="PIRSR600760-2"/>
    </source>
</evidence>
<evidence type="ECO:0000313" key="10">
    <source>
        <dbReference type="Proteomes" id="UP000830729"/>
    </source>
</evidence>
<dbReference type="PROSITE" id="PS00629">
    <property type="entry name" value="IMP_1"/>
    <property type="match status" value="1"/>
</dbReference>
<accession>A0A8U0HUR2</accession>
<dbReference type="EC" id="3.1.3.11" evidence="2"/>
<dbReference type="PRINTS" id="PR00377">
    <property type="entry name" value="IMPHPHTASES"/>
</dbReference>
<protein>
    <recommendedName>
        <fullName evidence="2">fructose-bisphosphatase</fullName>
        <ecNumber evidence="2">3.1.3.11</ecNumber>
    </recommendedName>
</protein>
<evidence type="ECO:0000256" key="2">
    <source>
        <dbReference type="ARBA" id="ARBA00013093"/>
    </source>
</evidence>
<reference evidence="9 10" key="1">
    <citation type="submission" date="2022-04" db="EMBL/GenBank/DDBJ databases">
        <title>Diverse halophilic archaea isolated from saline environments.</title>
        <authorList>
            <person name="Cui H.-L."/>
        </authorList>
    </citation>
    <scope>NUCLEOTIDE SEQUENCE [LARGE SCALE GENOMIC DNA]</scope>
    <source>
        <strain evidence="9 10">XZYJT49</strain>
    </source>
</reference>
<keyword evidence="10" id="KW-1185">Reference proteome</keyword>
<sequence length="264" mass="28778">MTDDADERLAVAKRAASAGSKVAAESFRADIEVETKSGKTDVVTEADRRTQRRIIEVVREEYPDDAIVGEEEDELKEVPDEGDAWVIDPIDGTNNYVRSIPVWTTSVAAVRDGEPVAAVNDCPALGETYVAGPDGVWRDGDPVSVSERTDPETFAVAPTIWWGFDRRDEYAAVCRELVERFADIRRFGSAQVTLGMVAAGSLEGAVTNVDPNPWDTVAGVHMVRRADGTVTDRHGDPWRHDSESLVASNGEAHDELVAALRNVD</sequence>
<comment type="similarity">
    <text evidence="7">Belongs to the inositol monophosphatase superfamily. FBPase class 4 family.</text>
</comment>
<dbReference type="CDD" id="cd01637">
    <property type="entry name" value="IMPase_like"/>
    <property type="match status" value="1"/>
</dbReference>
<dbReference type="GO" id="GO:0046872">
    <property type="term" value="F:metal ion binding"/>
    <property type="evidence" value="ECO:0007669"/>
    <property type="project" value="UniProtKB-KW"/>
</dbReference>
<dbReference type="PANTHER" id="PTHR20854:SF4">
    <property type="entry name" value="INOSITOL-1-MONOPHOSPHATASE-RELATED"/>
    <property type="match status" value="1"/>
</dbReference>
<comment type="cofactor">
    <cofactor evidence="8">
        <name>Mg(2+)</name>
        <dbReference type="ChEBI" id="CHEBI:18420"/>
    </cofactor>
</comment>
<feature type="binding site" evidence="8">
    <location>
        <position position="215"/>
    </location>
    <ligand>
        <name>Mg(2+)</name>
        <dbReference type="ChEBI" id="CHEBI:18420"/>
        <label>1</label>
        <note>catalytic</note>
    </ligand>
</feature>
<dbReference type="GO" id="GO:0006020">
    <property type="term" value="P:inositol metabolic process"/>
    <property type="evidence" value="ECO:0007669"/>
    <property type="project" value="TreeGrafter"/>
</dbReference>
<evidence type="ECO:0000256" key="4">
    <source>
        <dbReference type="ARBA" id="ARBA00022801"/>
    </source>
</evidence>
<dbReference type="KEGG" id="halx:M0R89_01030"/>
<keyword evidence="5 8" id="KW-0460">Magnesium</keyword>
<dbReference type="SUPFAM" id="SSF56655">
    <property type="entry name" value="Carbohydrate phosphatase"/>
    <property type="match status" value="1"/>
</dbReference>
<name>A0A8U0HUR2_9EURY</name>
<dbReference type="Proteomes" id="UP000830729">
    <property type="component" value="Chromosome"/>
</dbReference>
<dbReference type="PANTHER" id="PTHR20854">
    <property type="entry name" value="INOSITOL MONOPHOSPHATASE"/>
    <property type="match status" value="1"/>
</dbReference>
<dbReference type="GeneID" id="72183739"/>
<keyword evidence="6" id="KW-0119">Carbohydrate metabolism</keyword>
<dbReference type="Gene3D" id="3.40.190.80">
    <property type="match status" value="1"/>
</dbReference>
<dbReference type="GO" id="GO:0042132">
    <property type="term" value="F:fructose 1,6-bisphosphate 1-phosphatase activity"/>
    <property type="evidence" value="ECO:0007669"/>
    <property type="project" value="UniProtKB-EC"/>
</dbReference>
<keyword evidence="4" id="KW-0378">Hydrolase</keyword>
<feature type="binding site" evidence="8">
    <location>
        <position position="91"/>
    </location>
    <ligand>
        <name>Mg(2+)</name>
        <dbReference type="ChEBI" id="CHEBI:18420"/>
        <label>1</label>
        <note>catalytic</note>
    </ligand>
</feature>
<dbReference type="InterPro" id="IPR020583">
    <property type="entry name" value="Inositol_monoP_metal-BS"/>
</dbReference>
<evidence type="ECO:0000313" key="9">
    <source>
        <dbReference type="EMBL" id="UPV74668.1"/>
    </source>
</evidence>
<feature type="binding site" evidence="8">
    <location>
        <position position="90"/>
    </location>
    <ligand>
        <name>Mg(2+)</name>
        <dbReference type="ChEBI" id="CHEBI:18420"/>
        <label>2</label>
    </ligand>
</feature>
<keyword evidence="3 8" id="KW-0479">Metal-binding</keyword>
<evidence type="ECO:0000256" key="5">
    <source>
        <dbReference type="ARBA" id="ARBA00022842"/>
    </source>
</evidence>
<dbReference type="AlphaFoldDB" id="A0A8U0HUR2"/>
<organism evidence="9 10">
    <name type="scientific">Halorussus limi</name>
    <dbReference type="NCBI Taxonomy" id="2938695"/>
    <lineage>
        <taxon>Archaea</taxon>
        <taxon>Methanobacteriati</taxon>
        <taxon>Methanobacteriota</taxon>
        <taxon>Stenosarchaea group</taxon>
        <taxon>Halobacteria</taxon>
        <taxon>Halobacteriales</taxon>
        <taxon>Haladaptataceae</taxon>
        <taxon>Halorussus</taxon>
    </lineage>
</organism>
<evidence type="ECO:0000256" key="6">
    <source>
        <dbReference type="ARBA" id="ARBA00023277"/>
    </source>
</evidence>
<feature type="binding site" evidence="8">
    <location>
        <position position="88"/>
    </location>
    <ligand>
        <name>Mg(2+)</name>
        <dbReference type="ChEBI" id="CHEBI:18420"/>
        <label>1</label>
        <note>catalytic</note>
    </ligand>
</feature>
<evidence type="ECO:0000256" key="3">
    <source>
        <dbReference type="ARBA" id="ARBA00022723"/>
    </source>
</evidence>
<dbReference type="GO" id="GO:0008934">
    <property type="term" value="F:inositol monophosphate 1-phosphatase activity"/>
    <property type="evidence" value="ECO:0007669"/>
    <property type="project" value="TreeGrafter"/>
</dbReference>
<dbReference type="Gene3D" id="3.30.540.10">
    <property type="entry name" value="Fructose-1,6-Bisphosphatase, subunit A, domain 1"/>
    <property type="match status" value="1"/>
</dbReference>
<dbReference type="EMBL" id="CP096659">
    <property type="protein sequence ID" value="UPV74668.1"/>
    <property type="molecule type" value="Genomic_DNA"/>
</dbReference>
<evidence type="ECO:0000256" key="7">
    <source>
        <dbReference type="ARBA" id="ARBA00038103"/>
    </source>
</evidence>
<dbReference type="Pfam" id="PF00459">
    <property type="entry name" value="Inositol_P"/>
    <property type="match status" value="1"/>
</dbReference>
<feature type="binding site" evidence="8">
    <location>
        <position position="70"/>
    </location>
    <ligand>
        <name>Mg(2+)</name>
        <dbReference type="ChEBI" id="CHEBI:18420"/>
        <label>1</label>
        <note>catalytic</note>
    </ligand>
</feature>
<proteinExistence type="inferred from homology"/>
<dbReference type="RefSeq" id="WP_248650713.1">
    <property type="nucleotide sequence ID" value="NZ_CP096659.1"/>
</dbReference>
<dbReference type="InterPro" id="IPR000760">
    <property type="entry name" value="Inositol_monophosphatase-like"/>
</dbReference>
<dbReference type="GO" id="GO:0007165">
    <property type="term" value="P:signal transduction"/>
    <property type="evidence" value="ECO:0007669"/>
    <property type="project" value="TreeGrafter"/>
</dbReference>